<dbReference type="OrthoDB" id="3216194at2"/>
<dbReference type="RefSeq" id="WP_136421258.1">
    <property type="nucleotide sequence ID" value="NZ_OZ241748.1"/>
</dbReference>
<dbReference type="Proteomes" id="UP000307380">
    <property type="component" value="Unassembled WGS sequence"/>
</dbReference>
<organism evidence="1 2">
    <name type="scientific">Orlajensenia flava</name>
    <dbReference type="NCBI Taxonomy" id="2565934"/>
    <lineage>
        <taxon>Bacteria</taxon>
        <taxon>Bacillati</taxon>
        <taxon>Actinomycetota</taxon>
        <taxon>Actinomycetes</taxon>
        <taxon>Micrococcales</taxon>
        <taxon>Microbacteriaceae</taxon>
        <taxon>Orlajensenia</taxon>
    </lineage>
</organism>
<keyword evidence="2" id="KW-1185">Reference proteome</keyword>
<proteinExistence type="predicted"/>
<sequence length="72" mass="7890">MNRPCSRVACSDEAVATLTYVYADSMAVLGPLSLSFEPHSYDLCARHAERLSAPQGWQVIRHQLLGEVGWGA</sequence>
<name>A0A4S4G030_9MICO</name>
<dbReference type="EMBL" id="SSSN01000002">
    <property type="protein sequence ID" value="THG36078.1"/>
    <property type="molecule type" value="Genomic_DNA"/>
</dbReference>
<dbReference type="AlphaFoldDB" id="A0A4S4G030"/>
<gene>
    <name evidence="1" type="ORF">E6C70_00595</name>
</gene>
<dbReference type="InterPro" id="IPR021888">
    <property type="entry name" value="DUF3499"/>
</dbReference>
<dbReference type="Pfam" id="PF12005">
    <property type="entry name" value="DUF3499"/>
    <property type="match status" value="1"/>
</dbReference>
<accession>A0A4S4G030</accession>
<reference evidence="1 2" key="1">
    <citation type="submission" date="2019-04" db="EMBL/GenBank/DDBJ databases">
        <authorList>
            <person name="Jiang L."/>
        </authorList>
    </citation>
    <scope>NUCLEOTIDE SEQUENCE [LARGE SCALE GENOMIC DNA]</scope>
    <source>
        <strain evidence="1 2">YIM 131861</strain>
    </source>
</reference>
<protein>
    <submittedName>
        <fullName evidence="1">DUF3499 domain-containing protein</fullName>
    </submittedName>
</protein>
<evidence type="ECO:0000313" key="1">
    <source>
        <dbReference type="EMBL" id="THG36078.1"/>
    </source>
</evidence>
<evidence type="ECO:0000313" key="2">
    <source>
        <dbReference type="Proteomes" id="UP000307380"/>
    </source>
</evidence>
<comment type="caution">
    <text evidence="1">The sequence shown here is derived from an EMBL/GenBank/DDBJ whole genome shotgun (WGS) entry which is preliminary data.</text>
</comment>